<name>X1I0F4_9ZZZZ</name>
<proteinExistence type="predicted"/>
<evidence type="ECO:0000313" key="1">
    <source>
        <dbReference type="EMBL" id="GAH51018.1"/>
    </source>
</evidence>
<comment type="caution">
    <text evidence="1">The sequence shown here is derived from an EMBL/GenBank/DDBJ whole genome shotgun (WGS) entry which is preliminary data.</text>
</comment>
<feature type="non-terminal residue" evidence="1">
    <location>
        <position position="1"/>
    </location>
</feature>
<organism evidence="1">
    <name type="scientific">marine sediment metagenome</name>
    <dbReference type="NCBI Taxonomy" id="412755"/>
    <lineage>
        <taxon>unclassified sequences</taxon>
        <taxon>metagenomes</taxon>
        <taxon>ecological metagenomes</taxon>
    </lineage>
</organism>
<feature type="non-terminal residue" evidence="1">
    <location>
        <position position="105"/>
    </location>
</feature>
<protein>
    <submittedName>
        <fullName evidence="1">Uncharacterized protein</fullName>
    </submittedName>
</protein>
<sequence>DPVTFANRFHRFLEKRIGAINITWKTYILEWIKDYAKNFFNIEEIRDWSLDETLFEFIKYLEERESDEQKSETFLKFLDKYILRISNEIEKEILIDFYKQYEFCI</sequence>
<dbReference type="EMBL" id="BARU01015356">
    <property type="protein sequence ID" value="GAH51018.1"/>
    <property type="molecule type" value="Genomic_DNA"/>
</dbReference>
<accession>X1I0F4</accession>
<gene>
    <name evidence="1" type="ORF">S03H2_26460</name>
</gene>
<reference evidence="1" key="1">
    <citation type="journal article" date="2014" name="Front. Microbiol.">
        <title>High frequency of phylogenetically diverse reductive dehalogenase-homologous genes in deep subseafloor sedimentary metagenomes.</title>
        <authorList>
            <person name="Kawai M."/>
            <person name="Futagami T."/>
            <person name="Toyoda A."/>
            <person name="Takaki Y."/>
            <person name="Nishi S."/>
            <person name="Hori S."/>
            <person name="Arai W."/>
            <person name="Tsubouchi T."/>
            <person name="Morono Y."/>
            <person name="Uchiyama I."/>
            <person name="Ito T."/>
            <person name="Fujiyama A."/>
            <person name="Inagaki F."/>
            <person name="Takami H."/>
        </authorList>
    </citation>
    <scope>NUCLEOTIDE SEQUENCE</scope>
    <source>
        <strain evidence="1">Expedition CK06-06</strain>
    </source>
</reference>
<dbReference type="AlphaFoldDB" id="X1I0F4"/>